<keyword evidence="1" id="KW-0472">Membrane</keyword>
<keyword evidence="1" id="KW-0812">Transmembrane</keyword>
<dbReference type="EMBL" id="CP054139">
    <property type="protein sequence ID" value="QKJ32383.1"/>
    <property type="molecule type" value="Genomic_DNA"/>
</dbReference>
<dbReference type="KEGG" id="mmab:HQ865_22345"/>
<accession>A0A7D4PXD3</accession>
<feature type="transmembrane region" description="Helical" evidence="1">
    <location>
        <begin position="117"/>
        <end position="138"/>
    </location>
</feature>
<proteinExistence type="predicted"/>
<keyword evidence="3" id="KW-1185">Reference proteome</keyword>
<evidence type="ECO:0000313" key="3">
    <source>
        <dbReference type="Proteomes" id="UP000505355"/>
    </source>
</evidence>
<organism evidence="2 3">
    <name type="scientific">Mucilaginibacter mali</name>
    <dbReference type="NCBI Taxonomy" id="2740462"/>
    <lineage>
        <taxon>Bacteria</taxon>
        <taxon>Pseudomonadati</taxon>
        <taxon>Bacteroidota</taxon>
        <taxon>Sphingobacteriia</taxon>
        <taxon>Sphingobacteriales</taxon>
        <taxon>Sphingobacteriaceae</taxon>
        <taxon>Mucilaginibacter</taxon>
    </lineage>
</organism>
<sequence>MLKKHTTLLLLIAAILLLVIATLNYPGGSQVDKNSVGYSWANNYVSNLFGETAVNGMHNPARFWAVGGMVFLSAGLACFFVRFAKRIPQRGAANVIKYIGAGGMVFTFLIATPLHDVMITISSTLFLIGMFYITVFVLKSKLHLFKVLCIIGLLIFYVTLYMYGMHQVTYLPIMQKICFASTMALVLGLEYCTGAGDFQAGKAGK</sequence>
<feature type="transmembrane region" description="Helical" evidence="1">
    <location>
        <begin position="95"/>
        <end position="111"/>
    </location>
</feature>
<name>A0A7D4PXD3_9SPHI</name>
<feature type="transmembrane region" description="Helical" evidence="1">
    <location>
        <begin position="63"/>
        <end position="83"/>
    </location>
</feature>
<evidence type="ECO:0000313" key="2">
    <source>
        <dbReference type="EMBL" id="QKJ32383.1"/>
    </source>
</evidence>
<feature type="transmembrane region" description="Helical" evidence="1">
    <location>
        <begin position="145"/>
        <end position="164"/>
    </location>
</feature>
<protein>
    <recommendedName>
        <fullName evidence="4">DUF998 domain-containing protein</fullName>
    </recommendedName>
</protein>
<reference evidence="2 3" key="1">
    <citation type="submission" date="2020-05" db="EMBL/GenBank/DDBJ databases">
        <title>Mucilaginibacter mali sp. nov.</title>
        <authorList>
            <person name="Kim H.S."/>
            <person name="Lee K.C."/>
            <person name="Suh M.K."/>
            <person name="Kim J.-S."/>
            <person name="Han K.-I."/>
            <person name="Eom M.K."/>
            <person name="Shin Y.K."/>
            <person name="Lee J.-S."/>
        </authorList>
    </citation>
    <scope>NUCLEOTIDE SEQUENCE [LARGE SCALE GENOMIC DNA]</scope>
    <source>
        <strain evidence="2 3">G2-14</strain>
    </source>
</reference>
<evidence type="ECO:0000256" key="1">
    <source>
        <dbReference type="SAM" id="Phobius"/>
    </source>
</evidence>
<evidence type="ECO:0008006" key="4">
    <source>
        <dbReference type="Google" id="ProtNLM"/>
    </source>
</evidence>
<keyword evidence="1" id="KW-1133">Transmembrane helix</keyword>
<dbReference type="AlphaFoldDB" id="A0A7D4PXD3"/>
<gene>
    <name evidence="2" type="ORF">HQ865_22345</name>
</gene>
<dbReference type="RefSeq" id="WP_173417033.1">
    <property type="nucleotide sequence ID" value="NZ_CP054139.1"/>
</dbReference>
<dbReference type="Proteomes" id="UP000505355">
    <property type="component" value="Chromosome"/>
</dbReference>